<dbReference type="GO" id="GO:0005737">
    <property type="term" value="C:cytoplasm"/>
    <property type="evidence" value="ECO:0007669"/>
    <property type="project" value="UniProtKB-SubCell"/>
</dbReference>
<sequence>MPNEPETATLLEWINSFPLGTSIQSSDDLYDGVILWEILQDIDPHEFLGVLPESSPEDHWVLRWQNLKHLHKLLLNYIRNRYDGEIPAGLSTDPDLKSIAETASTKETNRLLKLFLMAAIRSPGAESYIERMVQLSTATQEGLKGIIEEAQNPSQDRLDQINYEQDEYKARRDLAMDPELQFEERVGKLLVENDKLSNEKKQLEKDLEEFHRKDVRLREANELLQDKLNITEDRLARLKSGKADIGPNFKGYEHRTQDIIAAQETKLTAAQDEIDSLRISLETLRVKNQKYQTLQDEYDEIKIERDQLARKANAAEKYRQKLQASQDYEKENQILKNKVKDLQQHLKESDTLQRVSAARETEVENYRRLVARVEQDRHEIQDLKKKLEFDNHALTERLLGAEEQRTRDEDTIGRLQERIRELEGLDSSPASPRPSTPKPHGSSLERDLEESGKREAQLNAENEELKKKLENISIVDKAVTETPDDVEPEAPGERKWKDEFYQCSLQTDAELRDAHQRLHVDYTIMRTKIIELEGLLEATKLELSDANMKLSLVNKEKLEMVKEVTEVNSVEQTALREKCAVLAATARTLTSQLEVRQLQISEISRERDSLRNTFKQSDTKLSTEGEASLEEMKQLLEEANAVRVNDTTDDDMTNEFLERLAETTERSAEHLARRAEHMNQQNDIIESLQERIRHYEQFSADQEEIKASKEKEAELMQIIHRQAREIALISSAWYDFQSRLQNGNIVLSRHRGAAGASAHHAEANRTWLGKQRALVVPKAGGR</sequence>
<dbReference type="GO" id="GO:0030705">
    <property type="term" value="P:cytoskeleton-dependent intracellular transport"/>
    <property type="evidence" value="ECO:0007669"/>
    <property type="project" value="InterPro"/>
</dbReference>
<protein>
    <recommendedName>
        <fullName evidence="6">HOOK N-terminal domain-containing protein</fullName>
    </recommendedName>
</protein>
<feature type="domain" description="HOOK N-terminal" evidence="6">
    <location>
        <begin position="8"/>
        <end position="143"/>
    </location>
</feature>
<dbReference type="Gene3D" id="1.10.418.10">
    <property type="entry name" value="Calponin-like domain"/>
    <property type="match status" value="1"/>
</dbReference>
<dbReference type="SUPFAM" id="SSF116907">
    <property type="entry name" value="Hook domain"/>
    <property type="match status" value="1"/>
</dbReference>
<reference evidence="7 8" key="1">
    <citation type="submission" date="2014-02" db="EMBL/GenBank/DDBJ databases">
        <title>The Genome Sequence of Trichophyton interdigitale MR816.</title>
        <authorList>
            <consortium name="The Broad Institute Genomics Platform"/>
            <person name="Cuomo C.A."/>
            <person name="White T.C."/>
            <person name="Graser Y."/>
            <person name="Martinez-Rossi N."/>
            <person name="Heitman J."/>
            <person name="Young S.K."/>
            <person name="Zeng Q."/>
            <person name="Gargeya S."/>
            <person name="Abouelleil A."/>
            <person name="Alvarado L."/>
            <person name="Chapman S.B."/>
            <person name="Gainer-Dewar J."/>
            <person name="Goldberg J."/>
            <person name="Griggs A."/>
            <person name="Gujja S."/>
            <person name="Hansen M."/>
            <person name="Howarth C."/>
            <person name="Imamovic A."/>
            <person name="Larimer J."/>
            <person name="Martinez D."/>
            <person name="Murphy C."/>
            <person name="Pearson M.D."/>
            <person name="Persinoti G."/>
            <person name="Poon T."/>
            <person name="Priest M."/>
            <person name="Roberts A.D."/>
            <person name="Saif S."/>
            <person name="Shea T.D."/>
            <person name="Sykes S.N."/>
            <person name="Wortman J."/>
            <person name="Nusbaum C."/>
            <person name="Birren B."/>
        </authorList>
    </citation>
    <scope>NUCLEOTIDE SEQUENCE [LARGE SCALE GENOMIC DNA]</scope>
    <source>
        <strain evidence="7 8">MR816</strain>
    </source>
</reference>
<proteinExistence type="predicted"/>
<dbReference type="OMA" id="DAKYRKC"/>
<feature type="coiled-coil region" evidence="4">
    <location>
        <begin position="186"/>
        <end position="404"/>
    </location>
</feature>
<accession>A0A059JEE7</accession>
<evidence type="ECO:0000256" key="5">
    <source>
        <dbReference type="SAM" id="MobiDB-lite"/>
    </source>
</evidence>
<comment type="subcellular location">
    <subcellularLocation>
        <location evidence="1">Cytoplasm</location>
    </subcellularLocation>
</comment>
<dbReference type="GO" id="GO:0005815">
    <property type="term" value="C:microtubule organizing center"/>
    <property type="evidence" value="ECO:0007669"/>
    <property type="project" value="TreeGrafter"/>
</dbReference>
<dbReference type="InterPro" id="IPR043936">
    <property type="entry name" value="HOOK_N"/>
</dbReference>
<comment type="caution">
    <text evidence="7">The sequence shown here is derived from an EMBL/GenBank/DDBJ whole genome shotgun (WGS) entry which is preliminary data.</text>
</comment>
<dbReference type="OrthoDB" id="2129491at2759"/>
<organism evidence="7 8">
    <name type="scientific">Trichophyton interdigitale (strain MR816)</name>
    <dbReference type="NCBI Taxonomy" id="1215338"/>
    <lineage>
        <taxon>Eukaryota</taxon>
        <taxon>Fungi</taxon>
        <taxon>Dikarya</taxon>
        <taxon>Ascomycota</taxon>
        <taxon>Pezizomycotina</taxon>
        <taxon>Eurotiomycetes</taxon>
        <taxon>Eurotiomycetidae</taxon>
        <taxon>Onygenales</taxon>
        <taxon>Arthrodermataceae</taxon>
        <taxon>Trichophyton</taxon>
    </lineage>
</organism>
<dbReference type="GO" id="GO:0008017">
    <property type="term" value="F:microtubule binding"/>
    <property type="evidence" value="ECO:0007669"/>
    <property type="project" value="TreeGrafter"/>
</dbReference>
<dbReference type="Pfam" id="PF19047">
    <property type="entry name" value="HOOK_N"/>
    <property type="match status" value="1"/>
</dbReference>
<dbReference type="STRING" id="1215338.A0A059JEE7"/>
<dbReference type="HOGENOM" id="CLU_013811_2_0_1"/>
<dbReference type="CDD" id="cd22211">
    <property type="entry name" value="HkD_SF"/>
    <property type="match status" value="1"/>
</dbReference>
<dbReference type="Proteomes" id="UP000024533">
    <property type="component" value="Unassembled WGS sequence"/>
</dbReference>
<feature type="coiled-coil region" evidence="4">
    <location>
        <begin position="529"/>
        <end position="556"/>
    </location>
</feature>
<keyword evidence="2" id="KW-0963">Cytoplasm</keyword>
<dbReference type="AlphaFoldDB" id="A0A059JEE7"/>
<feature type="coiled-coil region" evidence="4">
    <location>
        <begin position="654"/>
        <end position="681"/>
    </location>
</feature>
<feature type="region of interest" description="Disordered" evidence="5">
    <location>
        <begin position="422"/>
        <end position="456"/>
    </location>
</feature>
<evidence type="ECO:0000256" key="3">
    <source>
        <dbReference type="ARBA" id="ARBA00023054"/>
    </source>
</evidence>
<name>A0A059JEE7_TRIIM</name>
<dbReference type="EMBL" id="AOKY01000150">
    <property type="protein sequence ID" value="KDB26210.1"/>
    <property type="molecule type" value="Genomic_DNA"/>
</dbReference>
<evidence type="ECO:0000256" key="1">
    <source>
        <dbReference type="ARBA" id="ARBA00004496"/>
    </source>
</evidence>
<dbReference type="PANTHER" id="PTHR18947:SF28">
    <property type="entry name" value="GIRDIN, ISOFORM A"/>
    <property type="match status" value="1"/>
</dbReference>
<evidence type="ECO:0000259" key="6">
    <source>
        <dbReference type="Pfam" id="PF19047"/>
    </source>
</evidence>
<evidence type="ECO:0000256" key="2">
    <source>
        <dbReference type="ARBA" id="ARBA00022490"/>
    </source>
</evidence>
<feature type="compositionally biased region" description="Basic and acidic residues" evidence="5">
    <location>
        <begin position="443"/>
        <end position="456"/>
    </location>
</feature>
<dbReference type="InterPro" id="IPR036872">
    <property type="entry name" value="CH_dom_sf"/>
</dbReference>
<evidence type="ECO:0000313" key="7">
    <source>
        <dbReference type="EMBL" id="KDB26210.1"/>
    </source>
</evidence>
<gene>
    <name evidence="7" type="ORF">H109_01973</name>
</gene>
<keyword evidence="3 4" id="KW-0175">Coiled coil</keyword>
<dbReference type="PANTHER" id="PTHR18947">
    <property type="entry name" value="HOOK PROTEINS"/>
    <property type="match status" value="1"/>
</dbReference>
<keyword evidence="8" id="KW-1185">Reference proteome</keyword>
<evidence type="ECO:0000256" key="4">
    <source>
        <dbReference type="SAM" id="Coils"/>
    </source>
</evidence>
<evidence type="ECO:0000313" key="8">
    <source>
        <dbReference type="Proteomes" id="UP000024533"/>
    </source>
</evidence>
<dbReference type="GO" id="GO:0051959">
    <property type="term" value="F:dynein light intermediate chain binding"/>
    <property type="evidence" value="ECO:0007669"/>
    <property type="project" value="TreeGrafter"/>
</dbReference>
<dbReference type="GO" id="GO:0031122">
    <property type="term" value="P:cytoplasmic microtubule organization"/>
    <property type="evidence" value="ECO:0007669"/>
    <property type="project" value="TreeGrafter"/>
</dbReference>